<dbReference type="InterPro" id="IPR006652">
    <property type="entry name" value="Kelch_1"/>
</dbReference>
<reference evidence="3" key="1">
    <citation type="submission" date="2022-11" db="EMBL/GenBank/DDBJ databases">
        <title>Centuries of genome instability and evolution in soft-shell clam transmissible cancer (bioRxiv).</title>
        <authorList>
            <person name="Hart S.F.M."/>
            <person name="Yonemitsu M.A."/>
            <person name="Giersch R.M."/>
            <person name="Beal B.F."/>
            <person name="Arriagada G."/>
            <person name="Davis B.W."/>
            <person name="Ostrander E.A."/>
            <person name="Goff S.P."/>
            <person name="Metzger M.J."/>
        </authorList>
    </citation>
    <scope>NUCLEOTIDE SEQUENCE</scope>
    <source>
        <strain evidence="3">MELC-2E11</strain>
        <tissue evidence="3">Siphon/mantle</tissue>
    </source>
</reference>
<dbReference type="EMBL" id="CP111024">
    <property type="protein sequence ID" value="WAR24458.1"/>
    <property type="molecule type" value="Genomic_DNA"/>
</dbReference>
<accession>A0ABY7FUE2</accession>
<dbReference type="SUPFAM" id="SSF50965">
    <property type="entry name" value="Galactose oxidase, central domain"/>
    <property type="match status" value="1"/>
</dbReference>
<dbReference type="Pfam" id="PF01344">
    <property type="entry name" value="Kelch_1"/>
    <property type="match status" value="5"/>
</dbReference>
<dbReference type="Proteomes" id="UP001164746">
    <property type="component" value="Chromosome 13"/>
</dbReference>
<organism evidence="3 4">
    <name type="scientific">Mya arenaria</name>
    <name type="common">Soft-shell clam</name>
    <dbReference type="NCBI Taxonomy" id="6604"/>
    <lineage>
        <taxon>Eukaryota</taxon>
        <taxon>Metazoa</taxon>
        <taxon>Spiralia</taxon>
        <taxon>Lophotrochozoa</taxon>
        <taxon>Mollusca</taxon>
        <taxon>Bivalvia</taxon>
        <taxon>Autobranchia</taxon>
        <taxon>Heteroconchia</taxon>
        <taxon>Euheterodonta</taxon>
        <taxon>Imparidentia</taxon>
        <taxon>Neoheterodontei</taxon>
        <taxon>Myida</taxon>
        <taxon>Myoidea</taxon>
        <taxon>Myidae</taxon>
        <taxon>Mya</taxon>
    </lineage>
</organism>
<sequence>MSPIRFPIISENQMEKYINSVPDSDLSIKIALQKIVNDFRTDKKLFGVFEKKAKNVNIKPYHLVPRQCSRKNIYICGGFTRPKGGRWSDALTLNTVERYDTFFKIWHECPSFQFNRSALGAGVINGQVCVVGGENDMLILDSIEMYDPITYEWTCIPGMTSPRSLRCWMGCTADNGLMYIVGGSNDLGDELTSAESFNPVTKEWTSLPDLNTRRSYPGVAFLNDCLYAVGGWNEGEGALNSVEKLDLKKGCWVDVAPMCQGRAGPTVVVVNNMLYVMGGRSYEDEYTAPSSLDTMEGYDPLT</sequence>
<keyword evidence="1" id="KW-0880">Kelch repeat</keyword>
<evidence type="ECO:0000313" key="3">
    <source>
        <dbReference type="EMBL" id="WAR24458.1"/>
    </source>
</evidence>
<keyword evidence="4" id="KW-1185">Reference proteome</keyword>
<proteinExistence type="predicted"/>
<dbReference type="InterPro" id="IPR011043">
    <property type="entry name" value="Gal_Oxase/kelch_b-propeller"/>
</dbReference>
<keyword evidence="2" id="KW-0677">Repeat</keyword>
<evidence type="ECO:0000256" key="1">
    <source>
        <dbReference type="ARBA" id="ARBA00022441"/>
    </source>
</evidence>
<dbReference type="PANTHER" id="PTHR46344">
    <property type="entry name" value="OS02G0202900 PROTEIN"/>
    <property type="match status" value="1"/>
</dbReference>
<dbReference type="SMART" id="SM00612">
    <property type="entry name" value="Kelch"/>
    <property type="match status" value="4"/>
</dbReference>
<gene>
    <name evidence="3" type="ORF">MAR_038127</name>
</gene>
<dbReference type="PANTHER" id="PTHR46344:SF27">
    <property type="entry name" value="KELCH REPEAT SUPERFAMILY PROTEIN"/>
    <property type="match status" value="1"/>
</dbReference>
<dbReference type="InterPro" id="IPR015915">
    <property type="entry name" value="Kelch-typ_b-propeller"/>
</dbReference>
<evidence type="ECO:0000256" key="2">
    <source>
        <dbReference type="ARBA" id="ARBA00022737"/>
    </source>
</evidence>
<name>A0ABY7FUE2_MYAAR</name>
<feature type="non-terminal residue" evidence="3">
    <location>
        <position position="1"/>
    </location>
</feature>
<evidence type="ECO:0000313" key="4">
    <source>
        <dbReference type="Proteomes" id="UP001164746"/>
    </source>
</evidence>
<dbReference type="Gene3D" id="2.120.10.80">
    <property type="entry name" value="Kelch-type beta propeller"/>
    <property type="match status" value="1"/>
</dbReference>
<protein>
    <submittedName>
        <fullName evidence="3">IPP-like protein</fullName>
    </submittedName>
</protein>